<accession>A0ABU3CGV7</accession>
<dbReference type="InterPro" id="IPR012368">
    <property type="entry name" value="OxRdtase_Mopterin-bd_su_IorB"/>
</dbReference>
<keyword evidence="3" id="KW-1185">Reference proteome</keyword>
<evidence type="ECO:0000313" key="3">
    <source>
        <dbReference type="Proteomes" id="UP001245285"/>
    </source>
</evidence>
<dbReference type="InterPro" id="IPR037165">
    <property type="entry name" value="AldOxase/xan_DH_Mopterin-bd_sf"/>
</dbReference>
<comment type="caution">
    <text evidence="2">The sequence shown here is derived from an EMBL/GenBank/DDBJ whole genome shotgun (WGS) entry which is preliminary data.</text>
</comment>
<dbReference type="PIRSF" id="PIRSF036389">
    <property type="entry name" value="IOR_B"/>
    <property type="match status" value="1"/>
</dbReference>
<reference evidence="2 3" key="1">
    <citation type="submission" date="2023-09" db="EMBL/GenBank/DDBJ databases">
        <authorList>
            <person name="Rey-Velasco X."/>
        </authorList>
    </citation>
    <scope>NUCLEOTIDE SEQUENCE [LARGE SCALE GENOMIC DNA]</scope>
    <source>
        <strain evidence="2 3">F260</strain>
    </source>
</reference>
<organism evidence="2 3">
    <name type="scientific">Autumnicola lenta</name>
    <dbReference type="NCBI Taxonomy" id="3075593"/>
    <lineage>
        <taxon>Bacteria</taxon>
        <taxon>Pseudomonadati</taxon>
        <taxon>Bacteroidota</taxon>
        <taxon>Flavobacteriia</taxon>
        <taxon>Flavobacteriales</taxon>
        <taxon>Flavobacteriaceae</taxon>
        <taxon>Autumnicola</taxon>
    </lineage>
</organism>
<proteinExistence type="predicted"/>
<protein>
    <submittedName>
        <fullName evidence="2">Molybdopterin cofactor-binding domain-containing protein</fullName>
    </submittedName>
</protein>
<dbReference type="Gene3D" id="3.90.1170.50">
    <property type="entry name" value="Aldehyde oxidase/xanthine dehydrogenase, a/b hammerhead"/>
    <property type="match status" value="1"/>
</dbReference>
<dbReference type="PROSITE" id="PS51257">
    <property type="entry name" value="PROKAR_LIPOPROTEIN"/>
    <property type="match status" value="1"/>
</dbReference>
<evidence type="ECO:0000313" key="2">
    <source>
        <dbReference type="EMBL" id="MDT0645511.1"/>
    </source>
</evidence>
<dbReference type="SUPFAM" id="SSF56003">
    <property type="entry name" value="Molybdenum cofactor-binding domain"/>
    <property type="match status" value="2"/>
</dbReference>
<gene>
    <name evidence="2" type="ORF">RM545_02310</name>
</gene>
<dbReference type="Gene3D" id="3.30.365.10">
    <property type="entry name" value="Aldehyde oxidase/xanthine dehydrogenase, molybdopterin binding domain"/>
    <property type="match status" value="4"/>
</dbReference>
<dbReference type="Pfam" id="PF02738">
    <property type="entry name" value="MoCoBD_1"/>
    <property type="match status" value="1"/>
</dbReference>
<dbReference type="EMBL" id="JAVRHO010000002">
    <property type="protein sequence ID" value="MDT0645511.1"/>
    <property type="molecule type" value="Genomic_DNA"/>
</dbReference>
<name>A0ABU3CGV7_9FLAO</name>
<dbReference type="PANTHER" id="PTHR47495">
    <property type="entry name" value="ALDEHYDE DEHYDROGENASE"/>
    <property type="match status" value="1"/>
</dbReference>
<dbReference type="InterPro" id="IPR000674">
    <property type="entry name" value="Ald_Oxase/Xan_DH_a/b"/>
</dbReference>
<evidence type="ECO:0000259" key="1">
    <source>
        <dbReference type="SMART" id="SM01008"/>
    </source>
</evidence>
<dbReference type="RefSeq" id="WP_311493690.1">
    <property type="nucleotide sequence ID" value="NZ_JAVRHO010000002.1"/>
</dbReference>
<dbReference type="SMART" id="SM01008">
    <property type="entry name" value="Ald_Xan_dh_C"/>
    <property type="match status" value="1"/>
</dbReference>
<dbReference type="Pfam" id="PF20256">
    <property type="entry name" value="MoCoBD_2"/>
    <property type="match status" value="2"/>
</dbReference>
<dbReference type="PANTHER" id="PTHR47495:SF1">
    <property type="entry name" value="BLL3820 PROTEIN"/>
    <property type="match status" value="1"/>
</dbReference>
<feature type="domain" description="Aldehyde oxidase/xanthine dehydrogenase a/b hammerhead" evidence="1">
    <location>
        <begin position="204"/>
        <end position="276"/>
    </location>
</feature>
<dbReference type="InterPro" id="IPR008274">
    <property type="entry name" value="AldOxase/xan_DH_MoCoBD1"/>
</dbReference>
<sequence length="727" mass="80363">MKSTRRDFIKQLGFVSIGFSLLGTACMSNETGENVAESDDSNRPEDINAWLRVMEDGSILILTGKMELGQGIRIAVAQVAAEELNTSPDLVEVNLAETGVTANEGYTAGSRSIETSAMSIRNAAAAAREKLLNLASEKWGVPQSELTLENGTISGGNEKMSLYEVLEGRQLREEIGQPTEIYGKTRRKYVGQPVPRKDISQMVRGNLDYVQDLTFPGMVHARVIRPSGYTSKLGSLDDASLQNFPGFLKLVRIGSFVGVIAEEEYQAIKLSWEVNDLAQWELGDELPAGVPLKEHLKTLDAEVETEEEKGDWESAIKEAPIQHKAAYYKPYLMHAANGPSCAVAYFEDEKLQVWSHTQGVYPLRETLANLLEIPEASIHVKGVPGSGCYGHNGADDVAAEAALLAVEFPGRHVRLQWMRDEEHRWEPYGTAMIMELEAGLNSDGKIQGWKYDFWSDGHSTRPNGEPKTLLPARFLDRDHGVPGVGFKGGAVRNSKPYYAIDALQTTSHIFQGPLRKSALRALGAFGNIFAIECFMDELAHKAGKDPVEFRLDHLDDERAIACLDRIKKMTSEVTPKSREGLGYAFARYKNSASYFAVAAHVHLNDKGIVKVKKMWGVIDSGETINPDGLKNQTEGGMIQAASWALREEVQFDKEHVTSRDWHTYPIFRFEEIPEVEVEVIDRVEEKPLGAGEAAQGPSAAAVVNAVFDATGERIRDLPVNPVEKYLR</sequence>
<dbReference type="InterPro" id="IPR046867">
    <property type="entry name" value="AldOxase/xan_DH_MoCoBD2"/>
</dbReference>
<dbReference type="Proteomes" id="UP001245285">
    <property type="component" value="Unassembled WGS sequence"/>
</dbReference>
<dbReference type="InterPro" id="IPR052516">
    <property type="entry name" value="N-heterocyclic_Hydroxylase"/>
</dbReference>